<accession>A0ABS1PDE3</accession>
<keyword evidence="6 8" id="KW-0804">Transcription</keyword>
<proteinExistence type="inferred from homology"/>
<dbReference type="Gene3D" id="4.10.860.120">
    <property type="entry name" value="RNA polymerase II, clamp domain"/>
    <property type="match status" value="1"/>
</dbReference>
<evidence type="ECO:0000256" key="7">
    <source>
        <dbReference type="ARBA" id="ARBA00048552"/>
    </source>
</evidence>
<dbReference type="SMART" id="SM00663">
    <property type="entry name" value="RPOLA_N"/>
    <property type="match status" value="1"/>
</dbReference>
<evidence type="ECO:0000256" key="1">
    <source>
        <dbReference type="ARBA" id="ARBA00004026"/>
    </source>
</evidence>
<evidence type="ECO:0000256" key="4">
    <source>
        <dbReference type="ARBA" id="ARBA00022695"/>
    </source>
</evidence>
<evidence type="ECO:0000256" key="3">
    <source>
        <dbReference type="ARBA" id="ARBA00022679"/>
    </source>
</evidence>
<evidence type="ECO:0000256" key="9">
    <source>
        <dbReference type="SAM" id="MobiDB-lite"/>
    </source>
</evidence>
<dbReference type="EC" id="2.7.7.6" evidence="8"/>
<dbReference type="EMBL" id="JAERRH010000038">
    <property type="protein sequence ID" value="MBL1110398.1"/>
    <property type="molecule type" value="Genomic_DNA"/>
</dbReference>
<comment type="catalytic activity">
    <reaction evidence="7 8">
        <text>RNA(n) + a ribonucleoside 5'-triphosphate = RNA(n+1) + diphosphate</text>
        <dbReference type="Rhea" id="RHEA:21248"/>
        <dbReference type="Rhea" id="RHEA-COMP:14527"/>
        <dbReference type="Rhea" id="RHEA-COMP:17342"/>
        <dbReference type="ChEBI" id="CHEBI:33019"/>
        <dbReference type="ChEBI" id="CHEBI:61557"/>
        <dbReference type="ChEBI" id="CHEBI:140395"/>
        <dbReference type="EC" id="2.7.7.6"/>
    </reaction>
</comment>
<feature type="region of interest" description="Disordered" evidence="9">
    <location>
        <begin position="1010"/>
        <end position="1033"/>
    </location>
</feature>
<feature type="domain" description="RNA polymerase N-terminal" evidence="10">
    <location>
        <begin position="938"/>
        <end position="1223"/>
    </location>
</feature>
<gene>
    <name evidence="11" type="ORF">JK361_38600</name>
</gene>
<name>A0ABS1PDE3_9ACTN</name>
<sequence length="1266" mass="137166">MPSIRDDVNALLSSGWARAGLSALVRNWRECPTPYTIENAIRLAVEKGRGDDLHDTILDEEFRNLRRHMFGVDALRADLHLARTYNLTRRPDLLRYVQVLLVEQRPFGTPESVLAQQQHCHELAEFLQIDRLPHERLDIGLHGVLMRFFPDTSGTALRLAGYELGDWRCSCGRLTGLARRYDHACPCTAVSGHGRITEAIPRCPDPTCAGPVDYAVCPACRTRVTLANLWRVRRGGAGPDDFLIPLTLDLVTEDQGTVERARHLLMHLPLPVGLRERHGEIAFDAPTVFWTSAKSEPWPRRSNGDRFLGLKDTLRYDGRTQLRPILEALLRRTLLGYRKGYARFTDELLQDVLAGPPGQTRPVRRRPLTGTEYRSSTSYTHGFWDRLQRVTVRDLELGDLVSRGAVSAQCTVVASPRLRGTAALVNERLADPHALTVPTLVQLDTTLPDDAFLTPGPPTVGGTDASTLDKCGLIAPGRPVRPGQLLVGAASPVAGETTRRTPEERLLYFLFGDRALRDRSLAMSGRLPGHVLEQRITGALATDAIPAAPGRKLRGGGSGTHITVTVAVDQPVQHGDRLDDGSGASVVVCGLAGGPSLRRLAGSAEEPDLIVAPDHPWAPPAGEAGRTVRVRLAAHGLAGSDTGARSAGGYSLVLHRPLWRRSGDGAQLIEPEEFRRLIECGARHLALEIYGSRGDCPGWRKNLRTSLESRGEAAVPPARRPAGLYDAPPHAIRRFDLTLRAARIEPRLQADRIGLRLMTDADVVRLSHGVVVSDVFFDARTGRPWPGGLFCERIFGPDGPDGLEDCVCGKPLVSWGADDACDACGRPLAMLRARGHRFGHIELPVPVVHSWCLSGTAGALLARSLQLTGRELRQLADCELVLITDPGPTALRTGQLLNAEDWMSTVDRARTTAVTGGQAVGILLRRAGTSVPAGLSPDTVLMQRLPVLPPDLRPHVVRADGGPTFRSDLNSSYSAVLSSAASLRRLDDMGAPPQVLMGARRLLQRKVGTLLDNGGQPEPTKEGNGRKLIGLADSLKARPDSTGSLRDDYLRRPVDYSARARLVIARLPDPAEDDAGPATGTVLLGRDLVLRLVEPLLVHALTSSGVVAHPWGARPLIENRAEDAMRLLDSVCEHAWVLVAFPHGPWRLVALRLRAAGIPALQVQPGLLDLVGWQNLGEPVRIFSVLTEEAVREATDLLTVDALRRRPAAPGPPHRAPGGTLFDLPCDALAAGLADGALSTGSLPLSQDDGLLLCDPEWPGRPFTAG</sequence>
<evidence type="ECO:0000313" key="11">
    <source>
        <dbReference type="EMBL" id="MBL1110398.1"/>
    </source>
</evidence>
<dbReference type="PANTHER" id="PTHR19376">
    <property type="entry name" value="DNA-DIRECTED RNA POLYMERASE"/>
    <property type="match status" value="1"/>
</dbReference>
<dbReference type="InterPro" id="IPR044893">
    <property type="entry name" value="RNA_pol_Rpb1_clamp_domain"/>
</dbReference>
<comment type="similarity">
    <text evidence="8">Belongs to the RNA polymerase beta' chain family.</text>
</comment>
<dbReference type="SUPFAM" id="SSF64484">
    <property type="entry name" value="beta and beta-prime subunits of DNA dependent RNA-polymerase"/>
    <property type="match status" value="2"/>
</dbReference>
<comment type="function">
    <text evidence="1 8">DNA-dependent RNA polymerase catalyzes the transcription of DNA into RNA using the four ribonucleoside triphosphates as substrates.</text>
</comment>
<comment type="caution">
    <text evidence="11">The sequence shown here is derived from an EMBL/GenBank/DDBJ whole genome shotgun (WGS) entry which is preliminary data.</text>
</comment>
<evidence type="ECO:0000313" key="12">
    <source>
        <dbReference type="Proteomes" id="UP000621386"/>
    </source>
</evidence>
<dbReference type="InterPro" id="IPR006592">
    <property type="entry name" value="RNA_pol_N"/>
</dbReference>
<keyword evidence="4 8" id="KW-0548">Nucleotidyltransferase</keyword>
<dbReference type="InterPro" id="IPR045867">
    <property type="entry name" value="DNA-dir_RpoC_beta_prime"/>
</dbReference>
<dbReference type="InterPro" id="IPR014724">
    <property type="entry name" value="RNA_pol_RPB2_OB-fold"/>
</dbReference>
<reference evidence="11 12" key="1">
    <citation type="submission" date="2021-01" db="EMBL/GenBank/DDBJ databases">
        <title>WGS of actinomycetes isolated from Thailand.</title>
        <authorList>
            <person name="Thawai C."/>
        </authorList>
    </citation>
    <scope>NUCLEOTIDE SEQUENCE [LARGE SCALE GENOMIC DNA]</scope>
    <source>
        <strain evidence="11 12">CH5-8</strain>
    </source>
</reference>
<dbReference type="PANTHER" id="PTHR19376:SF54">
    <property type="entry name" value="DNA-DIRECTED RNA POLYMERASE SUBUNIT BETA"/>
    <property type="match status" value="1"/>
</dbReference>
<organism evidence="11 12">
    <name type="scientific">Streptomyces musisoli</name>
    <dbReference type="NCBI Taxonomy" id="2802280"/>
    <lineage>
        <taxon>Bacteria</taxon>
        <taxon>Bacillati</taxon>
        <taxon>Actinomycetota</taxon>
        <taxon>Actinomycetes</taxon>
        <taxon>Kitasatosporales</taxon>
        <taxon>Streptomycetaceae</taxon>
        <taxon>Streptomyces</taxon>
    </lineage>
</organism>
<dbReference type="RefSeq" id="WP_201827426.1">
    <property type="nucleotide sequence ID" value="NZ_JAERRH010000038.1"/>
</dbReference>
<keyword evidence="2 8" id="KW-0240">DNA-directed RNA polymerase</keyword>
<keyword evidence="12" id="KW-1185">Reference proteome</keyword>
<keyword evidence="5" id="KW-0479">Metal-binding</keyword>
<evidence type="ECO:0000256" key="5">
    <source>
        <dbReference type="ARBA" id="ARBA00022723"/>
    </source>
</evidence>
<evidence type="ECO:0000256" key="2">
    <source>
        <dbReference type="ARBA" id="ARBA00022478"/>
    </source>
</evidence>
<dbReference type="Pfam" id="PF04997">
    <property type="entry name" value="RNA_pol_Rpb1_1"/>
    <property type="match status" value="1"/>
</dbReference>
<evidence type="ECO:0000256" key="6">
    <source>
        <dbReference type="ARBA" id="ARBA00023163"/>
    </source>
</evidence>
<keyword evidence="3 8" id="KW-0808">Transferase</keyword>
<dbReference type="Proteomes" id="UP000621386">
    <property type="component" value="Unassembled WGS sequence"/>
</dbReference>
<evidence type="ECO:0000256" key="8">
    <source>
        <dbReference type="RuleBase" id="RU004279"/>
    </source>
</evidence>
<protein>
    <recommendedName>
        <fullName evidence="8">DNA-directed RNA polymerase subunit</fullName>
        <ecNumber evidence="8">2.7.7.6</ecNumber>
    </recommendedName>
</protein>
<dbReference type="Gene3D" id="2.40.50.150">
    <property type="match status" value="1"/>
</dbReference>
<evidence type="ECO:0000259" key="10">
    <source>
        <dbReference type="SMART" id="SM00663"/>
    </source>
</evidence>
<dbReference type="InterPro" id="IPR007080">
    <property type="entry name" value="RNA_pol_Rpb1_1"/>
</dbReference>